<organism evidence="1 2">
    <name type="scientific">Danio rerio</name>
    <name type="common">Zebrafish</name>
    <name type="synonym">Brachydanio rerio</name>
    <dbReference type="NCBI Taxonomy" id="7955"/>
    <lineage>
        <taxon>Eukaryota</taxon>
        <taxon>Metazoa</taxon>
        <taxon>Chordata</taxon>
        <taxon>Craniata</taxon>
        <taxon>Vertebrata</taxon>
        <taxon>Euteleostomi</taxon>
        <taxon>Actinopterygii</taxon>
        <taxon>Neopterygii</taxon>
        <taxon>Teleostei</taxon>
        <taxon>Ostariophysi</taxon>
        <taxon>Cypriniformes</taxon>
        <taxon>Danionidae</taxon>
        <taxon>Danioninae</taxon>
        <taxon>Danio</taxon>
    </lineage>
</organism>
<sequence>MELQLNAARPAGCGAALAPLYWPLCAGWGIAVQAAAALGLLCSVVLMLAVLPLCCRRHQPATLPDALPTSLSALLLFLMATAGIFALPYAFIISLSPQTCPVRVFVFGVAFSLAFGGLLARALALLQLPLARGWREAGLAAVLALVQAVLAAEWLLVVLVQDGRSCHYTPPQFAMLQIYVLLLLAVALVSAIHLLRHTGVSYSYSSSGHAHRRLTLQGVLLLLTLLLSAAIWAVWIAMLTFGNRSAAWDDPLISVALAANGWVLLLGHGFTQVLFMFKHKARPKDPPLDFMGWTSAGMQMEPKTGLENSGYQTADRRGEEDAAPAVVMTEISTEKDYSIPRPTATNTHQPYDDYYCTQRV</sequence>
<evidence type="ECO:0000313" key="1">
    <source>
        <dbReference type="Proteomes" id="UP000000437"/>
    </source>
</evidence>
<proteinExistence type="predicted"/>
<keyword evidence="1" id="KW-1185">Reference proteome</keyword>
<dbReference type="RefSeq" id="XP_073799782.1">
    <property type="nucleotide sequence ID" value="XM_073943681.1"/>
</dbReference>
<dbReference type="Proteomes" id="UP000000437">
    <property type="component" value="Chromosome 3"/>
</dbReference>
<name>A0AC58IZY3_DANRE</name>
<keyword evidence="2" id="KW-0675">Receptor</keyword>
<gene>
    <name evidence="2" type="primary">LOC101884876</name>
</gene>
<reference evidence="2" key="1">
    <citation type="submission" date="2025-08" db="UniProtKB">
        <authorList>
            <consortium name="RefSeq"/>
        </authorList>
    </citation>
    <scope>IDENTIFICATION</scope>
    <source>
        <strain evidence="2">Tuebingen</strain>
        <tissue evidence="2">Fibroblasts and whole tissue</tissue>
    </source>
</reference>
<accession>A0AC58IZY3</accession>
<evidence type="ECO:0000313" key="2">
    <source>
        <dbReference type="RefSeq" id="XP_073799782.1"/>
    </source>
</evidence>
<protein>
    <submittedName>
        <fullName evidence="2">G-protein coupled receptor family C group 5 member B</fullName>
    </submittedName>
</protein>